<dbReference type="Pfam" id="PF13302">
    <property type="entry name" value="Acetyltransf_3"/>
    <property type="match status" value="1"/>
</dbReference>
<sequence length="110" mass="12449">GLLMCTYGTDGQMSSVSDFQFWPQWSAGEFGGVVAAHLQSQGYGGRGIKELCDWCFEHIGVRLLVMTSALDNVRSYKIFKSMGFQEMGEIDSVRPDGKIRRSRYWELIRA</sequence>
<feature type="domain" description="N-acetyltransferase" evidence="1">
    <location>
        <begin position="15"/>
        <end position="85"/>
    </location>
</feature>
<evidence type="ECO:0000313" key="2">
    <source>
        <dbReference type="EMBL" id="HHI88917.1"/>
    </source>
</evidence>
<dbReference type="InterPro" id="IPR000182">
    <property type="entry name" value="GNAT_dom"/>
</dbReference>
<organism evidence="2">
    <name type="scientific">Hellea balneolensis</name>
    <dbReference type="NCBI Taxonomy" id="287478"/>
    <lineage>
        <taxon>Bacteria</taxon>
        <taxon>Pseudomonadati</taxon>
        <taxon>Pseudomonadota</taxon>
        <taxon>Alphaproteobacteria</taxon>
        <taxon>Maricaulales</taxon>
        <taxon>Robiginitomaculaceae</taxon>
        <taxon>Hellea</taxon>
    </lineage>
</organism>
<gene>
    <name evidence="2" type="ORF">ENK01_03095</name>
</gene>
<dbReference type="InterPro" id="IPR016181">
    <property type="entry name" value="Acyl_CoA_acyltransferase"/>
</dbReference>
<dbReference type="GO" id="GO:0016747">
    <property type="term" value="F:acyltransferase activity, transferring groups other than amino-acyl groups"/>
    <property type="evidence" value="ECO:0007669"/>
    <property type="project" value="InterPro"/>
</dbReference>
<dbReference type="Gene3D" id="3.40.630.30">
    <property type="match status" value="1"/>
</dbReference>
<reference evidence="2" key="1">
    <citation type="journal article" date="2020" name="mSystems">
        <title>Genome- and Community-Level Interaction Insights into Carbon Utilization and Element Cycling Functions of Hydrothermarchaeota in Hydrothermal Sediment.</title>
        <authorList>
            <person name="Zhou Z."/>
            <person name="Liu Y."/>
            <person name="Xu W."/>
            <person name="Pan J."/>
            <person name="Luo Z.H."/>
            <person name="Li M."/>
        </authorList>
    </citation>
    <scope>NUCLEOTIDE SEQUENCE [LARGE SCALE GENOMIC DNA]</scope>
    <source>
        <strain evidence="2">HyVt-538</strain>
    </source>
</reference>
<dbReference type="Proteomes" id="UP000885806">
    <property type="component" value="Unassembled WGS sequence"/>
</dbReference>
<dbReference type="AlphaFoldDB" id="A0A7V5NX81"/>
<accession>A0A7V5NX81</accession>
<dbReference type="SUPFAM" id="SSF55729">
    <property type="entry name" value="Acyl-CoA N-acyltransferases (Nat)"/>
    <property type="match status" value="1"/>
</dbReference>
<proteinExistence type="predicted"/>
<name>A0A7V5NX81_9PROT</name>
<feature type="non-terminal residue" evidence="2">
    <location>
        <position position="1"/>
    </location>
</feature>
<dbReference type="EMBL" id="DROP01000209">
    <property type="protein sequence ID" value="HHI88917.1"/>
    <property type="molecule type" value="Genomic_DNA"/>
</dbReference>
<protein>
    <submittedName>
        <fullName evidence="2">N-acetyltransferase</fullName>
    </submittedName>
</protein>
<comment type="caution">
    <text evidence="2">The sequence shown here is derived from an EMBL/GenBank/DDBJ whole genome shotgun (WGS) entry which is preliminary data.</text>
</comment>
<evidence type="ECO:0000259" key="1">
    <source>
        <dbReference type="Pfam" id="PF13302"/>
    </source>
</evidence>